<evidence type="ECO:0000313" key="9">
    <source>
        <dbReference type="Proteomes" id="UP000295578"/>
    </source>
</evidence>
<gene>
    <name evidence="8" type="ORF">E1293_18490</name>
</gene>
<dbReference type="GO" id="GO:0051539">
    <property type="term" value="F:4 iron, 4 sulfur cluster binding"/>
    <property type="evidence" value="ECO:0007669"/>
    <property type="project" value="UniProtKB-KW"/>
</dbReference>
<dbReference type="InterPro" id="IPR005117">
    <property type="entry name" value="NiRdtase/SiRdtase_haem-b_fer"/>
</dbReference>
<evidence type="ECO:0000256" key="3">
    <source>
        <dbReference type="ARBA" id="ARBA00022723"/>
    </source>
</evidence>
<dbReference type="SUPFAM" id="SSF55124">
    <property type="entry name" value="Nitrite/Sulfite reductase N-terminal domain-like"/>
    <property type="match status" value="2"/>
</dbReference>
<protein>
    <submittedName>
        <fullName evidence="8">Precorrin-3B synthase</fullName>
    </submittedName>
</protein>
<dbReference type="InterPro" id="IPR036136">
    <property type="entry name" value="Nit/Sulf_reduc_fer-like_dom_sf"/>
</dbReference>
<dbReference type="InterPro" id="IPR045854">
    <property type="entry name" value="NO2/SO3_Rdtase_4Fe4S_sf"/>
</dbReference>
<dbReference type="GO" id="GO:0046872">
    <property type="term" value="F:metal ion binding"/>
    <property type="evidence" value="ECO:0007669"/>
    <property type="project" value="UniProtKB-KW"/>
</dbReference>
<dbReference type="Pfam" id="PF03460">
    <property type="entry name" value="NIR_SIR_ferr"/>
    <property type="match status" value="2"/>
</dbReference>
<comment type="caution">
    <text evidence="8">The sequence shown here is derived from an EMBL/GenBank/DDBJ whole genome shotgun (WGS) entry which is preliminary data.</text>
</comment>
<evidence type="ECO:0000256" key="2">
    <source>
        <dbReference type="ARBA" id="ARBA00022617"/>
    </source>
</evidence>
<sequence length="443" mass="46294">MRRPRRRPRRWAYTTSLAAVTGDRYGCGPGGNQADAGTQGALNDLARAHLRECAPGNANLYGSVACPQGVANILIVPNVHAVGRARADACPGALQTHDAADGPLARVRVPGGAVSSAQLKVLGAAAHEVGLDVIELTSRGNLQVRGVRDPAVFAQRIAEVGLLPSPDHERVRNIVASPLGGRGRHGVLETDSLVAELDRALCARPRLGGLPGRFLFAFDDGTGDVASLHADLTHTSDGLLLAGARLVLPSDDPVGVMVAAAELFLNVRGDAWRLVEVPDAPQRIAAELGGTLVDVAGVAAPPRPHAGLVEQRDGRVALEVVPPLGRISGTQAEALAEVADEVRVTPWRSVVVRDLVLVDARRIAARLDSAGFATDPDSPWVGVTACTGSPGCAKSRGDVQGEARRWVGGLDGAPETPVHWAGCERRCGMPRGPVVLKMAEEQE</sequence>
<evidence type="ECO:0000259" key="7">
    <source>
        <dbReference type="Pfam" id="PF03460"/>
    </source>
</evidence>
<keyword evidence="9" id="KW-1185">Reference proteome</keyword>
<dbReference type="Gene3D" id="3.90.480.10">
    <property type="entry name" value="Sulfite Reductase Hemoprotein,Domain 2"/>
    <property type="match status" value="2"/>
</dbReference>
<dbReference type="AlphaFoldDB" id="A0A4V2YVI9"/>
<evidence type="ECO:0000256" key="4">
    <source>
        <dbReference type="ARBA" id="ARBA00023002"/>
    </source>
</evidence>
<keyword evidence="2" id="KW-0349">Heme</keyword>
<dbReference type="PANTHER" id="PTHR32439">
    <property type="entry name" value="FERREDOXIN--NITRITE REDUCTASE, CHLOROPLASTIC"/>
    <property type="match status" value="1"/>
</dbReference>
<keyword evidence="3" id="KW-0479">Metal-binding</keyword>
<evidence type="ECO:0000256" key="5">
    <source>
        <dbReference type="ARBA" id="ARBA00023004"/>
    </source>
</evidence>
<dbReference type="Gene3D" id="3.30.413.10">
    <property type="entry name" value="Sulfite Reductase Hemoprotein, domain 1"/>
    <property type="match status" value="1"/>
</dbReference>
<keyword evidence="6" id="KW-0411">Iron-sulfur</keyword>
<dbReference type="Proteomes" id="UP000295578">
    <property type="component" value="Unassembled WGS sequence"/>
</dbReference>
<keyword evidence="4" id="KW-0560">Oxidoreductase</keyword>
<reference evidence="8 9" key="1">
    <citation type="submission" date="2019-03" db="EMBL/GenBank/DDBJ databases">
        <title>Draft genome sequences of novel Actinobacteria.</title>
        <authorList>
            <person name="Sahin N."/>
            <person name="Ay H."/>
            <person name="Saygin H."/>
        </authorList>
    </citation>
    <scope>NUCLEOTIDE SEQUENCE [LARGE SCALE GENOMIC DNA]</scope>
    <source>
        <strain evidence="8 9">DSM 45941</strain>
    </source>
</reference>
<keyword evidence="5" id="KW-0408">Iron</keyword>
<dbReference type="InterPro" id="IPR051329">
    <property type="entry name" value="NIR_SIR_4Fe-4S"/>
</dbReference>
<organism evidence="8 9">
    <name type="scientific">Actinomadura darangshiensis</name>
    <dbReference type="NCBI Taxonomy" id="705336"/>
    <lineage>
        <taxon>Bacteria</taxon>
        <taxon>Bacillati</taxon>
        <taxon>Actinomycetota</taxon>
        <taxon>Actinomycetes</taxon>
        <taxon>Streptosporangiales</taxon>
        <taxon>Thermomonosporaceae</taxon>
        <taxon>Actinomadura</taxon>
    </lineage>
</organism>
<dbReference type="GO" id="GO:0016491">
    <property type="term" value="F:oxidoreductase activity"/>
    <property type="evidence" value="ECO:0007669"/>
    <property type="project" value="UniProtKB-KW"/>
</dbReference>
<evidence type="ECO:0000256" key="6">
    <source>
        <dbReference type="ARBA" id="ARBA00023014"/>
    </source>
</evidence>
<keyword evidence="1" id="KW-0004">4Fe-4S</keyword>
<evidence type="ECO:0000256" key="1">
    <source>
        <dbReference type="ARBA" id="ARBA00022485"/>
    </source>
</evidence>
<dbReference type="PANTHER" id="PTHR32439:SF9">
    <property type="entry name" value="BLR3264 PROTEIN"/>
    <property type="match status" value="1"/>
</dbReference>
<proteinExistence type="predicted"/>
<feature type="domain" description="Nitrite/Sulfite reductase ferredoxin-like" evidence="7">
    <location>
        <begin position="310"/>
        <end position="369"/>
    </location>
</feature>
<dbReference type="EMBL" id="SMKY01000076">
    <property type="protein sequence ID" value="TDD81557.1"/>
    <property type="molecule type" value="Genomic_DNA"/>
</dbReference>
<name>A0A4V2YVI9_9ACTN</name>
<feature type="domain" description="Nitrite/Sulfite reductase ferredoxin-like" evidence="7">
    <location>
        <begin position="105"/>
        <end position="149"/>
    </location>
</feature>
<accession>A0A4V2YVI9</accession>
<evidence type="ECO:0000313" key="8">
    <source>
        <dbReference type="EMBL" id="TDD81557.1"/>
    </source>
</evidence>
<dbReference type="OrthoDB" id="105450at2"/>